<dbReference type="SUPFAM" id="SSF52833">
    <property type="entry name" value="Thioredoxin-like"/>
    <property type="match status" value="1"/>
</dbReference>
<dbReference type="Pfam" id="PF00085">
    <property type="entry name" value="Thioredoxin"/>
    <property type="match status" value="1"/>
</dbReference>
<protein>
    <recommendedName>
        <fullName evidence="6">Thioredoxin domain-containing protein</fullName>
    </recommendedName>
</protein>
<keyword evidence="8" id="KW-1185">Reference proteome</keyword>
<dbReference type="AlphaFoldDB" id="A0AA36HWT2"/>
<dbReference type="InterPro" id="IPR036249">
    <property type="entry name" value="Thioredoxin-like_sf"/>
</dbReference>
<feature type="domain" description="Thioredoxin" evidence="6">
    <location>
        <begin position="256"/>
        <end position="376"/>
    </location>
</feature>
<evidence type="ECO:0000256" key="2">
    <source>
        <dbReference type="ARBA" id="ARBA00022982"/>
    </source>
</evidence>
<dbReference type="InterPro" id="IPR036322">
    <property type="entry name" value="WD40_repeat_dom_sf"/>
</dbReference>
<dbReference type="SUPFAM" id="SSF50978">
    <property type="entry name" value="WD40 repeat-like"/>
    <property type="match status" value="1"/>
</dbReference>
<feature type="repeat" description="WD" evidence="4">
    <location>
        <begin position="31"/>
        <end position="62"/>
    </location>
</feature>
<keyword evidence="3" id="KW-1015">Disulfide bond</keyword>
<dbReference type="Pfam" id="PF00400">
    <property type="entry name" value="WD40"/>
    <property type="match status" value="1"/>
</dbReference>
<accession>A0AA36HWT2</accession>
<sequence>MMCLLSAGEDGAIKIWSLNAGTLTFQASVESAHDGGAVSQLQFDPARKLLVSAGSDKRIRAWLFSPKVNGLLQIASAVQGAGPDPPSGGRPPAERSPMARRVLGRALRARHLVLSFSVLLTAAPCFARPRFTALRAEPDEVREAIRQMRAREMKRELEAAGVNAADLFEKEELAERLWQLRTGAIQGAPAAEPAADVAPEPDPKDPKAVSDAQPADFLEACRAMRVKELRTELGQRGISWADCLDKDELVQRLAQQLAKEAAFSSHLKPGVVTKITGPELQDELKDSATPLLLDVYATWCGPCKMMEPQMEAAAKKLGERVRMAKMDSDQESTTSSELRVNGLPTVILFDRAGKEVARQEGALMESQILDLVKPYL</sequence>
<dbReference type="Gene3D" id="2.130.10.10">
    <property type="entry name" value="YVTN repeat-like/Quinoprotein amine dehydrogenase"/>
    <property type="match status" value="1"/>
</dbReference>
<dbReference type="InterPro" id="IPR013766">
    <property type="entry name" value="Thioredoxin_domain"/>
</dbReference>
<reference evidence="7" key="1">
    <citation type="submission" date="2023-08" db="EMBL/GenBank/DDBJ databases">
        <authorList>
            <person name="Chen Y."/>
            <person name="Shah S."/>
            <person name="Dougan E. K."/>
            <person name="Thang M."/>
            <person name="Chan C."/>
        </authorList>
    </citation>
    <scope>NUCLEOTIDE SEQUENCE</scope>
</reference>
<dbReference type="InterPro" id="IPR036361">
    <property type="entry name" value="SAP_dom_sf"/>
</dbReference>
<dbReference type="PANTHER" id="PTHR45663:SF11">
    <property type="entry name" value="GEO12009P1"/>
    <property type="match status" value="1"/>
</dbReference>
<keyword evidence="4" id="KW-0853">WD repeat</keyword>
<dbReference type="InterPro" id="IPR017937">
    <property type="entry name" value="Thioredoxin_CS"/>
</dbReference>
<dbReference type="InterPro" id="IPR015943">
    <property type="entry name" value="WD40/YVTN_repeat-like_dom_sf"/>
</dbReference>
<comment type="caution">
    <text evidence="7">The sequence shown here is derived from an EMBL/GenBank/DDBJ whole genome shotgun (WGS) entry which is preliminary data.</text>
</comment>
<dbReference type="EMBL" id="CAUJNA010000358">
    <property type="protein sequence ID" value="CAJ1376072.1"/>
    <property type="molecule type" value="Genomic_DNA"/>
</dbReference>
<dbReference type="Proteomes" id="UP001178507">
    <property type="component" value="Unassembled WGS sequence"/>
</dbReference>
<dbReference type="GO" id="GO:0015035">
    <property type="term" value="F:protein-disulfide reductase activity"/>
    <property type="evidence" value="ECO:0007669"/>
    <property type="project" value="TreeGrafter"/>
</dbReference>
<dbReference type="PROSITE" id="PS50082">
    <property type="entry name" value="WD_REPEATS_2"/>
    <property type="match status" value="2"/>
</dbReference>
<organism evidence="7 8">
    <name type="scientific">Effrenium voratum</name>
    <dbReference type="NCBI Taxonomy" id="2562239"/>
    <lineage>
        <taxon>Eukaryota</taxon>
        <taxon>Sar</taxon>
        <taxon>Alveolata</taxon>
        <taxon>Dinophyceae</taxon>
        <taxon>Suessiales</taxon>
        <taxon>Symbiodiniaceae</taxon>
        <taxon>Effrenium</taxon>
    </lineage>
</organism>
<dbReference type="PRINTS" id="PR00421">
    <property type="entry name" value="THIOREDOXIN"/>
</dbReference>
<name>A0AA36HWT2_9DINO</name>
<evidence type="ECO:0000256" key="5">
    <source>
        <dbReference type="SAM" id="MobiDB-lite"/>
    </source>
</evidence>
<dbReference type="PROSITE" id="PS00194">
    <property type="entry name" value="THIOREDOXIN_1"/>
    <property type="match status" value="1"/>
</dbReference>
<gene>
    <name evidence="7" type="ORF">EVOR1521_LOCUS5220</name>
</gene>
<proteinExistence type="predicted"/>
<dbReference type="PROSITE" id="PS51352">
    <property type="entry name" value="THIOREDOXIN_2"/>
    <property type="match status" value="1"/>
</dbReference>
<dbReference type="GO" id="GO:0005737">
    <property type="term" value="C:cytoplasm"/>
    <property type="evidence" value="ECO:0007669"/>
    <property type="project" value="TreeGrafter"/>
</dbReference>
<feature type="compositionally biased region" description="Low complexity" evidence="5">
    <location>
        <begin position="188"/>
        <end position="198"/>
    </location>
</feature>
<evidence type="ECO:0000256" key="3">
    <source>
        <dbReference type="ARBA" id="ARBA00023157"/>
    </source>
</evidence>
<dbReference type="PANTHER" id="PTHR45663">
    <property type="entry name" value="GEO12009P1"/>
    <property type="match status" value="1"/>
</dbReference>
<evidence type="ECO:0000256" key="4">
    <source>
        <dbReference type="PROSITE-ProRule" id="PRU00221"/>
    </source>
</evidence>
<dbReference type="SUPFAM" id="SSF68906">
    <property type="entry name" value="SAP domain"/>
    <property type="match status" value="1"/>
</dbReference>
<dbReference type="InterPro" id="IPR001680">
    <property type="entry name" value="WD40_rpt"/>
</dbReference>
<feature type="region of interest" description="Disordered" evidence="5">
    <location>
        <begin position="188"/>
        <end position="211"/>
    </location>
</feature>
<keyword evidence="1" id="KW-0813">Transport</keyword>
<keyword evidence="2" id="KW-0249">Electron transport</keyword>
<feature type="repeat" description="WD" evidence="4">
    <location>
        <begin position="1"/>
        <end position="26"/>
    </location>
</feature>
<evidence type="ECO:0000259" key="6">
    <source>
        <dbReference type="PROSITE" id="PS51352"/>
    </source>
</evidence>
<evidence type="ECO:0000313" key="7">
    <source>
        <dbReference type="EMBL" id="CAJ1376072.1"/>
    </source>
</evidence>
<evidence type="ECO:0000313" key="8">
    <source>
        <dbReference type="Proteomes" id="UP001178507"/>
    </source>
</evidence>
<dbReference type="Gene3D" id="3.40.30.10">
    <property type="entry name" value="Glutaredoxin"/>
    <property type="match status" value="1"/>
</dbReference>
<dbReference type="CDD" id="cd02947">
    <property type="entry name" value="TRX_family"/>
    <property type="match status" value="1"/>
</dbReference>
<evidence type="ECO:0000256" key="1">
    <source>
        <dbReference type="ARBA" id="ARBA00022448"/>
    </source>
</evidence>